<evidence type="ECO:0000313" key="2">
    <source>
        <dbReference type="EMBL" id="QDU63680.1"/>
    </source>
</evidence>
<evidence type="ECO:0000256" key="1">
    <source>
        <dbReference type="SAM" id="MobiDB-lite"/>
    </source>
</evidence>
<proteinExistence type="predicted"/>
<name>A0A518B9L6_9BACT</name>
<accession>A0A518B9L6</accession>
<dbReference type="Gene3D" id="3.20.20.70">
    <property type="entry name" value="Aldolase class I"/>
    <property type="match status" value="1"/>
</dbReference>
<dbReference type="SUPFAM" id="SSF51569">
    <property type="entry name" value="Aldolase"/>
    <property type="match status" value="1"/>
</dbReference>
<dbReference type="EMBL" id="CP036279">
    <property type="protein sequence ID" value="QDU63680.1"/>
    <property type="molecule type" value="Genomic_DNA"/>
</dbReference>
<evidence type="ECO:0000313" key="3">
    <source>
        <dbReference type="Proteomes" id="UP000317093"/>
    </source>
</evidence>
<sequence length="430" mass="46479">MGIMQKSLDRKLAAIAANPQCGEFILADAKDADMAFGISSPGKNVGATRPRNIVEYRDIIRQVIRQGLVDIVLMSASNNEILTIEERLFDHSPVTPAARGNDASDVFAVRGGRYVTEPAAPFRSASLDHIMAGRIDCPDSERSRGSDLGLYSVTFTNHLERDLKTLETYREFRHEAERKGFRHFLEVFDPNVDCGLSPEEIPPFINDMIVRTLAGVTKKGRPVFLKIVYHGPESMEELVAYDPSLVVGILGGSAGTTYDAFKMLAEAKKYGAKAALYGRKINASEQPLAFIHFLRLIADGQISAEEAVRGYHGVLQQLGIPPHRSLEEDMMLRTGVMSYAGNGTTTSIPGLTPGGRPASPSSPSSSPRVTTSSSSTAPNGASNGVSANGDSPNFGSMNSEERLAYHRQRIARLMGEGSSVTVNAFARTGD</sequence>
<reference evidence="2 3" key="1">
    <citation type="submission" date="2019-02" db="EMBL/GenBank/DDBJ databases">
        <title>Deep-cultivation of Planctomycetes and their phenomic and genomic characterization uncovers novel biology.</title>
        <authorList>
            <person name="Wiegand S."/>
            <person name="Jogler M."/>
            <person name="Boedeker C."/>
            <person name="Pinto D."/>
            <person name="Vollmers J."/>
            <person name="Rivas-Marin E."/>
            <person name="Kohn T."/>
            <person name="Peeters S.H."/>
            <person name="Heuer A."/>
            <person name="Rast P."/>
            <person name="Oberbeckmann S."/>
            <person name="Bunk B."/>
            <person name="Jeske O."/>
            <person name="Meyerdierks A."/>
            <person name="Storesund J.E."/>
            <person name="Kallscheuer N."/>
            <person name="Luecker S."/>
            <person name="Lage O.M."/>
            <person name="Pohl T."/>
            <person name="Merkel B.J."/>
            <person name="Hornburger P."/>
            <person name="Mueller R.-W."/>
            <person name="Bruemmer F."/>
            <person name="Labrenz M."/>
            <person name="Spormann A.M."/>
            <person name="Op den Camp H."/>
            <person name="Overmann J."/>
            <person name="Amann R."/>
            <person name="Jetten M.S.M."/>
            <person name="Mascher T."/>
            <person name="Medema M.H."/>
            <person name="Devos D.P."/>
            <person name="Kaster A.-K."/>
            <person name="Ovreas L."/>
            <person name="Rohde M."/>
            <person name="Galperin M.Y."/>
            <person name="Jogler C."/>
        </authorList>
    </citation>
    <scope>NUCLEOTIDE SEQUENCE [LARGE SCALE GENOMIC DNA]</scope>
    <source>
        <strain evidence="2 3">Pan216</strain>
    </source>
</reference>
<dbReference type="KEGG" id="knv:Pan216_45610"/>
<dbReference type="InterPro" id="IPR013785">
    <property type="entry name" value="Aldolase_TIM"/>
</dbReference>
<keyword evidence="3" id="KW-1185">Reference proteome</keyword>
<feature type="region of interest" description="Disordered" evidence="1">
    <location>
        <begin position="342"/>
        <end position="401"/>
    </location>
</feature>
<organism evidence="2 3">
    <name type="scientific">Kolteria novifilia</name>
    <dbReference type="NCBI Taxonomy" id="2527975"/>
    <lineage>
        <taxon>Bacteria</taxon>
        <taxon>Pseudomonadati</taxon>
        <taxon>Planctomycetota</taxon>
        <taxon>Planctomycetia</taxon>
        <taxon>Kolteriales</taxon>
        <taxon>Kolteriaceae</taxon>
        <taxon>Kolteria</taxon>
    </lineage>
</organism>
<gene>
    <name evidence="2" type="ORF">Pan216_45610</name>
</gene>
<evidence type="ECO:0008006" key="4">
    <source>
        <dbReference type="Google" id="ProtNLM"/>
    </source>
</evidence>
<dbReference type="Proteomes" id="UP000317093">
    <property type="component" value="Chromosome"/>
</dbReference>
<feature type="compositionally biased region" description="Low complexity" evidence="1">
    <location>
        <begin position="354"/>
        <end position="378"/>
    </location>
</feature>
<feature type="compositionally biased region" description="Polar residues" evidence="1">
    <location>
        <begin position="379"/>
        <end position="398"/>
    </location>
</feature>
<protein>
    <recommendedName>
        <fullName evidence="4">Fructose-bisphosphate aldolase</fullName>
    </recommendedName>
</protein>
<dbReference type="AlphaFoldDB" id="A0A518B9L6"/>